<evidence type="ECO:0000313" key="2">
    <source>
        <dbReference type="Proteomes" id="UP001194696"/>
    </source>
</evidence>
<accession>A0ABQ7JW34</accession>
<dbReference type="Proteomes" id="UP001194696">
    <property type="component" value="Unassembled WGS sequence"/>
</dbReference>
<reference evidence="1 2" key="1">
    <citation type="journal article" date="2020" name="Fungal Divers.">
        <title>Resolving the Mortierellaceae phylogeny through synthesis of multi-gene phylogenetics and phylogenomics.</title>
        <authorList>
            <person name="Vandepol N."/>
            <person name="Liber J."/>
            <person name="Desiro A."/>
            <person name="Na H."/>
            <person name="Kennedy M."/>
            <person name="Barry K."/>
            <person name="Grigoriev I.V."/>
            <person name="Miller A.N."/>
            <person name="O'Donnell K."/>
            <person name="Stajich J.E."/>
            <person name="Bonito G."/>
        </authorList>
    </citation>
    <scope>NUCLEOTIDE SEQUENCE [LARGE SCALE GENOMIC DNA]</scope>
    <source>
        <strain evidence="1 2">AD045</strain>
    </source>
</reference>
<protein>
    <submittedName>
        <fullName evidence="1">Uncharacterized protein</fullName>
    </submittedName>
</protein>
<dbReference type="EMBL" id="JAAAIM010000683">
    <property type="protein sequence ID" value="KAG0285281.1"/>
    <property type="molecule type" value="Genomic_DNA"/>
</dbReference>
<keyword evidence="2" id="KW-1185">Reference proteome</keyword>
<name>A0ABQ7JW34_9FUNG</name>
<comment type="caution">
    <text evidence="1">The sequence shown here is derived from an EMBL/GenBank/DDBJ whole genome shotgun (WGS) entry which is preliminary data.</text>
</comment>
<proteinExistence type="predicted"/>
<sequence length="141" mass="15254">MGVLDLLCITTDPDATTFYGLAYAEDYNSTDLKLQYAVLVKSNTNPSSPTNLTWSVVSMFNGSQLNGYPNSVNSVDTSCVMSAQGVFTMLGRYKSTFSSTEIMVPFGIRFDPAGTMDPNFGHKGSGAWMNISVADGFNWGQ</sequence>
<organism evidence="1 2">
    <name type="scientific">Linnemannia gamsii</name>
    <dbReference type="NCBI Taxonomy" id="64522"/>
    <lineage>
        <taxon>Eukaryota</taxon>
        <taxon>Fungi</taxon>
        <taxon>Fungi incertae sedis</taxon>
        <taxon>Mucoromycota</taxon>
        <taxon>Mortierellomycotina</taxon>
        <taxon>Mortierellomycetes</taxon>
        <taxon>Mortierellales</taxon>
        <taxon>Mortierellaceae</taxon>
        <taxon>Linnemannia</taxon>
    </lineage>
</organism>
<gene>
    <name evidence="1" type="ORF">BGZ96_010439</name>
</gene>
<evidence type="ECO:0000313" key="1">
    <source>
        <dbReference type="EMBL" id="KAG0285281.1"/>
    </source>
</evidence>